<organism evidence="1 2">
    <name type="scientific">Nostoc linckia z8</name>
    <dbReference type="NCBI Taxonomy" id="1628746"/>
    <lineage>
        <taxon>Bacteria</taxon>
        <taxon>Bacillati</taxon>
        <taxon>Cyanobacteriota</taxon>
        <taxon>Cyanophyceae</taxon>
        <taxon>Nostocales</taxon>
        <taxon>Nostocaceae</taxon>
        <taxon>Nostoc</taxon>
    </lineage>
</organism>
<reference evidence="1 2" key="1">
    <citation type="submission" date="2015-02" db="EMBL/GenBank/DDBJ databases">
        <title>Nostoc linckia genome annotation.</title>
        <authorList>
            <person name="Zhou Z."/>
        </authorList>
    </citation>
    <scope>NUCLEOTIDE SEQUENCE [LARGE SCALE GENOMIC DNA]</scope>
    <source>
        <strain evidence="2">z8</strain>
    </source>
</reference>
<protein>
    <submittedName>
        <fullName evidence="1">Uncharacterized protein</fullName>
    </submittedName>
</protein>
<accession>A0A9Q6EJS2</accession>
<dbReference type="EMBL" id="LAHD01000069">
    <property type="protein sequence ID" value="PHK01578.1"/>
    <property type="molecule type" value="Genomic_DNA"/>
</dbReference>
<evidence type="ECO:0000313" key="1">
    <source>
        <dbReference type="EMBL" id="PHK01578.1"/>
    </source>
</evidence>
<evidence type="ECO:0000313" key="2">
    <source>
        <dbReference type="Proteomes" id="UP000222310"/>
    </source>
</evidence>
<dbReference type="RefSeq" id="WP_099070483.1">
    <property type="nucleotide sequence ID" value="NZ_LAHD01000069.1"/>
</dbReference>
<dbReference type="Proteomes" id="UP000222310">
    <property type="component" value="Unassembled WGS sequence"/>
</dbReference>
<gene>
    <name evidence="1" type="ORF">VF08_21850</name>
</gene>
<proteinExistence type="predicted"/>
<dbReference type="GeneID" id="57097813"/>
<sequence>MNRTCFLTTFLLIGLPLTYLSIYFSLNYSGFCFAKMRYLSDYEKLKSAFDSLNNAEQLRIKLAGQMQYIRFIKYKNFDEYIKENPDCCTISPPGGVEAAIPDSFLNPRILGLDSGEGIRIKFKVRYLDENDLRRSQEITAGIVLQNCGKDVVFD</sequence>
<name>A0A9Q6EJS2_NOSLI</name>
<comment type="caution">
    <text evidence="1">The sequence shown here is derived from an EMBL/GenBank/DDBJ whole genome shotgun (WGS) entry which is preliminary data.</text>
</comment>
<dbReference type="AlphaFoldDB" id="A0A9Q6EJS2"/>